<dbReference type="AlphaFoldDB" id="A0A5B8TI48"/>
<evidence type="ECO:0000313" key="6">
    <source>
        <dbReference type="EMBL" id="QEA54177.1"/>
    </source>
</evidence>
<dbReference type="InterPro" id="IPR029044">
    <property type="entry name" value="Nucleotide-diphossugar_trans"/>
</dbReference>
<dbReference type="PANTHER" id="PTHR43179:SF12">
    <property type="entry name" value="GALACTOFURANOSYLTRANSFERASE GLFT2"/>
    <property type="match status" value="1"/>
</dbReference>
<evidence type="ECO:0000313" key="7">
    <source>
        <dbReference type="Proteomes" id="UP000321772"/>
    </source>
</evidence>
<reference evidence="6 7" key="1">
    <citation type="submission" date="2019-06" db="EMBL/GenBank/DDBJ databases">
        <title>Genome analyses of bacteria isolated from kimchi.</title>
        <authorList>
            <person name="Lee S."/>
            <person name="Ahn S."/>
            <person name="Roh S."/>
        </authorList>
    </citation>
    <scope>NUCLEOTIDE SEQUENCE [LARGE SCALE GENOMIC DNA]</scope>
    <source>
        <strain evidence="6 7">CBA3616</strain>
    </source>
</reference>
<sequence>MMNEQIGVGVVLYNPDLTRLRNNITALKKQSQHILLFDNGSSNLAEVKAIYATDQAITITGFNDNRGIAAALNAIMIFFQKKHFNWVLTFDQDSLPPETLLEKFLPYLGMNDVAIISPAVWDLSESSTDYERTENPFDYIEQCITSGSLTRITDWQAINGYDERMFIDLVDFDFCRRLILSGRKLIRVNQAVLRQEIGHSKQVMVFSRRIPVDNHSTFRKYYQARNSIYYFKKFRAQSDRKVYWDEAKLYIKTLFFERDKWSKLKSISKGICAGVKMPAVKWQDERNIK</sequence>
<protein>
    <submittedName>
        <fullName evidence="6">Glycosyltransferase family 2 protein</fullName>
    </submittedName>
</protein>
<dbReference type="Gene3D" id="3.90.550.10">
    <property type="entry name" value="Spore Coat Polysaccharide Biosynthesis Protein SpsA, Chain A"/>
    <property type="match status" value="1"/>
</dbReference>
<dbReference type="EMBL" id="CP042392">
    <property type="protein sequence ID" value="QEA54177.1"/>
    <property type="molecule type" value="Genomic_DNA"/>
</dbReference>
<feature type="domain" description="Glycosyltransferase 2-like" evidence="5">
    <location>
        <begin position="10"/>
        <end position="141"/>
    </location>
</feature>
<proteinExistence type="inferred from homology"/>
<name>A0A5B8TI48_9LACO</name>
<dbReference type="Pfam" id="PF00535">
    <property type="entry name" value="Glycos_transf_2"/>
    <property type="match status" value="1"/>
</dbReference>
<evidence type="ECO:0000256" key="4">
    <source>
        <dbReference type="ARBA" id="ARBA00022679"/>
    </source>
</evidence>
<keyword evidence="3" id="KW-0328">Glycosyltransferase</keyword>
<dbReference type="Proteomes" id="UP000321772">
    <property type="component" value="Chromosome"/>
</dbReference>
<evidence type="ECO:0000256" key="2">
    <source>
        <dbReference type="ARBA" id="ARBA00006739"/>
    </source>
</evidence>
<keyword evidence="4 6" id="KW-0808">Transferase</keyword>
<dbReference type="GO" id="GO:0016757">
    <property type="term" value="F:glycosyltransferase activity"/>
    <property type="evidence" value="ECO:0007669"/>
    <property type="project" value="UniProtKB-KW"/>
</dbReference>
<comment type="similarity">
    <text evidence="2">Belongs to the glycosyltransferase 2 family.</text>
</comment>
<evidence type="ECO:0000259" key="5">
    <source>
        <dbReference type="Pfam" id="PF00535"/>
    </source>
</evidence>
<evidence type="ECO:0000256" key="3">
    <source>
        <dbReference type="ARBA" id="ARBA00022676"/>
    </source>
</evidence>
<organism evidence="6 7">
    <name type="scientific">Loigolactobacillus coryniformis</name>
    <dbReference type="NCBI Taxonomy" id="1610"/>
    <lineage>
        <taxon>Bacteria</taxon>
        <taxon>Bacillati</taxon>
        <taxon>Bacillota</taxon>
        <taxon>Bacilli</taxon>
        <taxon>Lactobacillales</taxon>
        <taxon>Lactobacillaceae</taxon>
        <taxon>Loigolactobacillus</taxon>
    </lineage>
</organism>
<gene>
    <name evidence="6" type="ORF">FGL77_13325</name>
</gene>
<accession>A0A5B8TI48</accession>
<dbReference type="InterPro" id="IPR001173">
    <property type="entry name" value="Glyco_trans_2-like"/>
</dbReference>
<comment type="pathway">
    <text evidence="1">Cell wall biogenesis; cell wall polysaccharide biosynthesis.</text>
</comment>
<dbReference type="PANTHER" id="PTHR43179">
    <property type="entry name" value="RHAMNOSYLTRANSFERASE WBBL"/>
    <property type="match status" value="1"/>
</dbReference>
<evidence type="ECO:0000256" key="1">
    <source>
        <dbReference type="ARBA" id="ARBA00004776"/>
    </source>
</evidence>
<dbReference type="CDD" id="cd02526">
    <property type="entry name" value="GT2_RfbF_like"/>
    <property type="match status" value="1"/>
</dbReference>
<dbReference type="SUPFAM" id="SSF53448">
    <property type="entry name" value="Nucleotide-diphospho-sugar transferases"/>
    <property type="match status" value="1"/>
</dbReference>